<protein>
    <submittedName>
        <fullName evidence="2">Uncharacterized protein</fullName>
    </submittedName>
</protein>
<proteinExistence type="predicted"/>
<accession>A0A8S5VGF5</accession>
<feature type="region of interest" description="Disordered" evidence="1">
    <location>
        <begin position="423"/>
        <end position="442"/>
    </location>
</feature>
<evidence type="ECO:0000313" key="2">
    <source>
        <dbReference type="EMBL" id="DAG05837.1"/>
    </source>
</evidence>
<evidence type="ECO:0000256" key="1">
    <source>
        <dbReference type="SAM" id="MobiDB-lite"/>
    </source>
</evidence>
<dbReference type="EMBL" id="BK016265">
    <property type="protein sequence ID" value="DAG05837.1"/>
    <property type="molecule type" value="Genomic_DNA"/>
</dbReference>
<reference evidence="2" key="1">
    <citation type="journal article" date="2021" name="Proc. Natl. Acad. Sci. U.S.A.">
        <title>A Catalog of Tens of Thousands of Viruses from Human Metagenomes Reveals Hidden Associations with Chronic Diseases.</title>
        <authorList>
            <person name="Tisza M.J."/>
            <person name="Buck C.B."/>
        </authorList>
    </citation>
    <scope>NUCLEOTIDE SEQUENCE</scope>
    <source>
        <strain evidence="2">CtkfK18</strain>
    </source>
</reference>
<sequence>MDDYGLETYNSGLDALNAFAANIQASETKVNAILEWEYADEDLNISKIWSCEPSMEGIKERVKEMASKAKSNIVTWAQKLIDLIFDSFNRIIRRQKTNSKVLKRNYDSAITYIKSLKELESVAKNNSGTIKISDWGRSNLQVMVLILAISYSLTHTLKEMHEFIGGIYTKRVNQDDPNKMIVFSLNLQVILGLIRKVVLMCGLVMATDVFQGSFYEDFKNMNFNYNEVIKNASSLKYTNTNIDMSKVMNATKAVLDDIKNVDPKNDNVFNDFKRIKDIYEDADIKKVRAEALKYMGQNLDKINNPKTSELEYKTAYDYILENLEMFVSVSENNKELWKFDKYIKDTETLRRKMNDVVKLIRDDNEEYMKFILNVILETGGLFSTIVGNVEKAAKLHDTIIHNFMDDSVRLGRTLKKIEKERQANIDKQMKQNHNGPDEDPIK</sequence>
<name>A0A8S5VGF5_9CAUD</name>
<organism evidence="2">
    <name type="scientific">Myoviridae sp. ctkfK18</name>
    <dbReference type="NCBI Taxonomy" id="2825165"/>
    <lineage>
        <taxon>Viruses</taxon>
        <taxon>Duplodnaviria</taxon>
        <taxon>Heunggongvirae</taxon>
        <taxon>Uroviricota</taxon>
        <taxon>Caudoviricetes</taxon>
    </lineage>
</organism>